<evidence type="ECO:0000313" key="1">
    <source>
        <dbReference type="EMBL" id="KAI3677532.1"/>
    </source>
</evidence>
<dbReference type="Proteomes" id="UP001055879">
    <property type="component" value="Linkage Group LG14"/>
</dbReference>
<evidence type="ECO:0000313" key="2">
    <source>
        <dbReference type="Proteomes" id="UP001055879"/>
    </source>
</evidence>
<accession>A0ACB8Y1Z0</accession>
<gene>
    <name evidence="1" type="ORF">L6452_36796</name>
</gene>
<comment type="caution">
    <text evidence="1">The sequence shown here is derived from an EMBL/GenBank/DDBJ whole genome shotgun (WGS) entry which is preliminary data.</text>
</comment>
<reference evidence="2" key="1">
    <citation type="journal article" date="2022" name="Mol. Ecol. Resour.">
        <title>The genomes of chicory, endive, great burdock and yacon provide insights into Asteraceae palaeo-polyploidization history and plant inulin production.</title>
        <authorList>
            <person name="Fan W."/>
            <person name="Wang S."/>
            <person name="Wang H."/>
            <person name="Wang A."/>
            <person name="Jiang F."/>
            <person name="Liu H."/>
            <person name="Zhao H."/>
            <person name="Xu D."/>
            <person name="Zhang Y."/>
        </authorList>
    </citation>
    <scope>NUCLEOTIDE SEQUENCE [LARGE SCALE GENOMIC DNA]</scope>
    <source>
        <strain evidence="2">cv. Niubang</strain>
    </source>
</reference>
<protein>
    <submittedName>
        <fullName evidence="1">Uncharacterized protein</fullName>
    </submittedName>
</protein>
<dbReference type="EMBL" id="CM042060">
    <property type="protein sequence ID" value="KAI3677532.1"/>
    <property type="molecule type" value="Genomic_DNA"/>
</dbReference>
<organism evidence="1 2">
    <name type="scientific">Arctium lappa</name>
    <name type="common">Greater burdock</name>
    <name type="synonym">Lappa major</name>
    <dbReference type="NCBI Taxonomy" id="4217"/>
    <lineage>
        <taxon>Eukaryota</taxon>
        <taxon>Viridiplantae</taxon>
        <taxon>Streptophyta</taxon>
        <taxon>Embryophyta</taxon>
        <taxon>Tracheophyta</taxon>
        <taxon>Spermatophyta</taxon>
        <taxon>Magnoliopsida</taxon>
        <taxon>eudicotyledons</taxon>
        <taxon>Gunneridae</taxon>
        <taxon>Pentapetalae</taxon>
        <taxon>asterids</taxon>
        <taxon>campanulids</taxon>
        <taxon>Asterales</taxon>
        <taxon>Asteraceae</taxon>
        <taxon>Carduoideae</taxon>
        <taxon>Cardueae</taxon>
        <taxon>Arctiinae</taxon>
        <taxon>Arctium</taxon>
    </lineage>
</organism>
<proteinExistence type="predicted"/>
<sequence length="291" mass="33091">MGLGLIHIYTQILGLEVLSDPSGIYLCQDKYTSDLLSKAGLTDNKTASTPFEHNLHLAPNAGPPLRDPTLYRQLVGSLVYLTVTRPDIAYVVYTVSQFMFAPCFDHYVVVLRILRYLKGTMFHGLHFTSTSSLTLRGFSNADWDSDITDRRSTTGYYFFLGDSLISWRSKKQYLTARSSTEVEYRALADTAQEPMWLRWLLSNIGAPQHSPTPLWCDNSAIQIAHNDAFHERTKHIEIECHFVRQHVTRQTIQLLPISTIDQPADIFTKAHLPGRFRDLVSKLYLAHSSPD</sequence>
<reference evidence="1 2" key="2">
    <citation type="journal article" date="2022" name="Mol. Ecol. Resour.">
        <title>The genomes of chicory, endive, great burdock and yacon provide insights into Asteraceae paleo-polyploidization history and plant inulin production.</title>
        <authorList>
            <person name="Fan W."/>
            <person name="Wang S."/>
            <person name="Wang H."/>
            <person name="Wang A."/>
            <person name="Jiang F."/>
            <person name="Liu H."/>
            <person name="Zhao H."/>
            <person name="Xu D."/>
            <person name="Zhang Y."/>
        </authorList>
    </citation>
    <scope>NUCLEOTIDE SEQUENCE [LARGE SCALE GENOMIC DNA]</scope>
    <source>
        <strain evidence="2">cv. Niubang</strain>
    </source>
</reference>
<keyword evidence="2" id="KW-1185">Reference proteome</keyword>
<name>A0ACB8Y1Z0_ARCLA</name>